<keyword evidence="3" id="KW-1185">Reference proteome</keyword>
<accession>A0AAN6VI72</accession>
<name>A0AAN6VI72_9PEZI</name>
<evidence type="ECO:0000256" key="1">
    <source>
        <dbReference type="SAM" id="MobiDB-lite"/>
    </source>
</evidence>
<reference evidence="2" key="1">
    <citation type="journal article" date="2023" name="Mol. Phylogenet. Evol.">
        <title>Genome-scale phylogeny and comparative genomics of the fungal order Sordariales.</title>
        <authorList>
            <person name="Hensen N."/>
            <person name="Bonometti L."/>
            <person name="Westerberg I."/>
            <person name="Brannstrom I.O."/>
            <person name="Guillou S."/>
            <person name="Cros-Aarteil S."/>
            <person name="Calhoun S."/>
            <person name="Haridas S."/>
            <person name="Kuo A."/>
            <person name="Mondo S."/>
            <person name="Pangilinan J."/>
            <person name="Riley R."/>
            <person name="LaButti K."/>
            <person name="Andreopoulos B."/>
            <person name="Lipzen A."/>
            <person name="Chen C."/>
            <person name="Yan M."/>
            <person name="Daum C."/>
            <person name="Ng V."/>
            <person name="Clum A."/>
            <person name="Steindorff A."/>
            <person name="Ohm R.A."/>
            <person name="Martin F."/>
            <person name="Silar P."/>
            <person name="Natvig D.O."/>
            <person name="Lalanne C."/>
            <person name="Gautier V."/>
            <person name="Ament-Velasquez S.L."/>
            <person name="Kruys A."/>
            <person name="Hutchinson M.I."/>
            <person name="Powell A.J."/>
            <person name="Barry K."/>
            <person name="Miller A.N."/>
            <person name="Grigoriev I.V."/>
            <person name="Debuchy R."/>
            <person name="Gladieux P."/>
            <person name="Hiltunen Thoren M."/>
            <person name="Johannesson H."/>
        </authorList>
    </citation>
    <scope>NUCLEOTIDE SEQUENCE</scope>
    <source>
        <strain evidence="2">CBS 538.74</strain>
    </source>
</reference>
<comment type="caution">
    <text evidence="2">The sequence shown here is derived from an EMBL/GenBank/DDBJ whole genome shotgun (WGS) entry which is preliminary data.</text>
</comment>
<proteinExistence type="predicted"/>
<dbReference type="EMBL" id="MU856992">
    <property type="protein sequence ID" value="KAK4151983.1"/>
    <property type="molecule type" value="Genomic_DNA"/>
</dbReference>
<protein>
    <submittedName>
        <fullName evidence="2">Uncharacterized protein</fullName>
    </submittedName>
</protein>
<gene>
    <name evidence="2" type="ORF">C8A00DRAFT_44895</name>
</gene>
<evidence type="ECO:0000313" key="3">
    <source>
        <dbReference type="Proteomes" id="UP001302745"/>
    </source>
</evidence>
<dbReference type="AlphaFoldDB" id="A0AAN6VI72"/>
<feature type="compositionally biased region" description="Basic and acidic residues" evidence="1">
    <location>
        <begin position="157"/>
        <end position="170"/>
    </location>
</feature>
<sequence>MEFQIDKETRAALEANLNIRFFFRLKMKPGSRHSSDIIPWAQTKADKVTKAMLEAIGRQAPNLNVDMQLNIVSLLRNRPYALLCYDLFLDEGDEQVRGDFSQAVRQPIYEVIKRGKTFHVLRSKKMDAIVAGEYEMLQHYDEGPRPSFTDGLNPPLYDERKRVEKPKDDGSPDPDEPEAGGAEEKGMPKDRPAEDEPREQNPEREEAR</sequence>
<organism evidence="2 3">
    <name type="scientific">Chaetomidium leptoderma</name>
    <dbReference type="NCBI Taxonomy" id="669021"/>
    <lineage>
        <taxon>Eukaryota</taxon>
        <taxon>Fungi</taxon>
        <taxon>Dikarya</taxon>
        <taxon>Ascomycota</taxon>
        <taxon>Pezizomycotina</taxon>
        <taxon>Sordariomycetes</taxon>
        <taxon>Sordariomycetidae</taxon>
        <taxon>Sordariales</taxon>
        <taxon>Chaetomiaceae</taxon>
        <taxon>Chaetomidium</taxon>
    </lineage>
</organism>
<feature type="compositionally biased region" description="Basic and acidic residues" evidence="1">
    <location>
        <begin position="182"/>
        <end position="208"/>
    </location>
</feature>
<dbReference type="Proteomes" id="UP001302745">
    <property type="component" value="Unassembled WGS sequence"/>
</dbReference>
<evidence type="ECO:0000313" key="2">
    <source>
        <dbReference type="EMBL" id="KAK4151983.1"/>
    </source>
</evidence>
<feature type="region of interest" description="Disordered" evidence="1">
    <location>
        <begin position="140"/>
        <end position="208"/>
    </location>
</feature>
<reference evidence="2" key="2">
    <citation type="submission" date="2023-05" db="EMBL/GenBank/DDBJ databases">
        <authorList>
            <consortium name="Lawrence Berkeley National Laboratory"/>
            <person name="Steindorff A."/>
            <person name="Hensen N."/>
            <person name="Bonometti L."/>
            <person name="Westerberg I."/>
            <person name="Brannstrom I.O."/>
            <person name="Guillou S."/>
            <person name="Cros-Aarteil S."/>
            <person name="Calhoun S."/>
            <person name="Haridas S."/>
            <person name="Kuo A."/>
            <person name="Mondo S."/>
            <person name="Pangilinan J."/>
            <person name="Riley R."/>
            <person name="Labutti K."/>
            <person name="Andreopoulos B."/>
            <person name="Lipzen A."/>
            <person name="Chen C."/>
            <person name="Yanf M."/>
            <person name="Daum C."/>
            <person name="Ng V."/>
            <person name="Clum A."/>
            <person name="Ohm R."/>
            <person name="Martin F."/>
            <person name="Silar P."/>
            <person name="Natvig D."/>
            <person name="Lalanne C."/>
            <person name="Gautier V."/>
            <person name="Ament-Velasquez S.L."/>
            <person name="Kruys A."/>
            <person name="Hutchinson M.I."/>
            <person name="Powell A.J."/>
            <person name="Barry K."/>
            <person name="Miller A.N."/>
            <person name="Grigoriev I.V."/>
            <person name="Debuchy R."/>
            <person name="Gladieux P."/>
            <person name="Thoren M.H."/>
            <person name="Johannesson H."/>
        </authorList>
    </citation>
    <scope>NUCLEOTIDE SEQUENCE</scope>
    <source>
        <strain evidence="2">CBS 538.74</strain>
    </source>
</reference>